<evidence type="ECO:0000256" key="1">
    <source>
        <dbReference type="SAM" id="MobiDB-lite"/>
    </source>
</evidence>
<reference evidence="2" key="1">
    <citation type="submission" date="2018-04" db="EMBL/GenBank/DDBJ databases">
        <authorList>
            <person name="Go L.Y."/>
            <person name="Mitchell J.A."/>
        </authorList>
    </citation>
    <scope>NUCLEOTIDE SEQUENCE</scope>
    <source>
        <tissue evidence="2">Whole organism</tissue>
    </source>
</reference>
<feature type="compositionally biased region" description="Polar residues" evidence="1">
    <location>
        <begin position="13"/>
        <end position="32"/>
    </location>
</feature>
<accession>A0A336KQV5</accession>
<feature type="region of interest" description="Disordered" evidence="1">
    <location>
        <begin position="1"/>
        <end position="76"/>
    </location>
</feature>
<evidence type="ECO:0000313" key="3">
    <source>
        <dbReference type="EMBL" id="SSX26821.1"/>
    </source>
</evidence>
<dbReference type="VEuPathDB" id="VectorBase:CSON013901"/>
<name>A0A336KQV5_CULSO</name>
<evidence type="ECO:0000313" key="2">
    <source>
        <dbReference type="EMBL" id="SSX06472.1"/>
    </source>
</evidence>
<reference evidence="3" key="2">
    <citation type="submission" date="2018-07" db="EMBL/GenBank/DDBJ databases">
        <authorList>
            <person name="Quirk P.G."/>
            <person name="Krulwich T.A."/>
        </authorList>
    </citation>
    <scope>NUCLEOTIDE SEQUENCE</scope>
</reference>
<feature type="compositionally biased region" description="Low complexity" evidence="1">
    <location>
        <begin position="33"/>
        <end position="54"/>
    </location>
</feature>
<dbReference type="EMBL" id="UFQT01000733">
    <property type="protein sequence ID" value="SSX26821.1"/>
    <property type="molecule type" value="Genomic_DNA"/>
</dbReference>
<protein>
    <submittedName>
        <fullName evidence="2">CSON013901 protein</fullName>
    </submittedName>
</protein>
<organism evidence="2">
    <name type="scientific">Culicoides sonorensis</name>
    <name type="common">Biting midge</name>
    <dbReference type="NCBI Taxonomy" id="179676"/>
    <lineage>
        <taxon>Eukaryota</taxon>
        <taxon>Metazoa</taxon>
        <taxon>Ecdysozoa</taxon>
        <taxon>Arthropoda</taxon>
        <taxon>Hexapoda</taxon>
        <taxon>Insecta</taxon>
        <taxon>Pterygota</taxon>
        <taxon>Neoptera</taxon>
        <taxon>Endopterygota</taxon>
        <taxon>Diptera</taxon>
        <taxon>Nematocera</taxon>
        <taxon>Chironomoidea</taxon>
        <taxon>Ceratopogonidae</taxon>
        <taxon>Ceratopogoninae</taxon>
        <taxon>Culicoides</taxon>
        <taxon>Monoculicoides</taxon>
    </lineage>
</organism>
<gene>
    <name evidence="2" type="primary">CSON013901</name>
</gene>
<proteinExistence type="predicted"/>
<dbReference type="EMBL" id="UFQS01000733">
    <property type="protein sequence ID" value="SSX06472.1"/>
    <property type="molecule type" value="Genomic_DNA"/>
</dbReference>
<dbReference type="AlphaFoldDB" id="A0A336KQV5"/>
<sequence>MLMATGSRECSPKQRSFMNIGKTSTTSINSLDSQRSASPTSSSTTTLPTGSIPSRQRSLRDRLREGITGGLSWQYK</sequence>